<dbReference type="SUPFAM" id="SSF55021">
    <property type="entry name" value="ACT-like"/>
    <property type="match status" value="1"/>
</dbReference>
<evidence type="ECO:0000313" key="2">
    <source>
        <dbReference type="EMBL" id="KAH0461911.1"/>
    </source>
</evidence>
<dbReference type="InterPro" id="IPR045865">
    <property type="entry name" value="ACT-like_dom_sf"/>
</dbReference>
<dbReference type="InterPro" id="IPR002912">
    <property type="entry name" value="ACT_dom"/>
</dbReference>
<dbReference type="AlphaFoldDB" id="A0AAV7GYQ4"/>
<evidence type="ECO:0000313" key="3">
    <source>
        <dbReference type="Proteomes" id="UP000775213"/>
    </source>
</evidence>
<organism evidence="2 3">
    <name type="scientific">Dendrobium chrysotoxum</name>
    <name type="common">Orchid</name>
    <dbReference type="NCBI Taxonomy" id="161865"/>
    <lineage>
        <taxon>Eukaryota</taxon>
        <taxon>Viridiplantae</taxon>
        <taxon>Streptophyta</taxon>
        <taxon>Embryophyta</taxon>
        <taxon>Tracheophyta</taxon>
        <taxon>Spermatophyta</taxon>
        <taxon>Magnoliopsida</taxon>
        <taxon>Liliopsida</taxon>
        <taxon>Asparagales</taxon>
        <taxon>Orchidaceae</taxon>
        <taxon>Epidendroideae</taxon>
        <taxon>Malaxideae</taxon>
        <taxon>Dendrobiinae</taxon>
        <taxon>Dendrobium</taxon>
    </lineage>
</organism>
<accession>A0AAV7GYQ4</accession>
<gene>
    <name evidence="2" type="ORF">IEQ34_009486</name>
</gene>
<keyword evidence="3" id="KW-1185">Reference proteome</keyword>
<reference evidence="2 3" key="1">
    <citation type="journal article" date="2021" name="Hortic Res">
        <title>Chromosome-scale assembly of the Dendrobium chrysotoxum genome enhances the understanding of orchid evolution.</title>
        <authorList>
            <person name="Zhang Y."/>
            <person name="Zhang G.Q."/>
            <person name="Zhang D."/>
            <person name="Liu X.D."/>
            <person name="Xu X.Y."/>
            <person name="Sun W.H."/>
            <person name="Yu X."/>
            <person name="Zhu X."/>
            <person name="Wang Z.W."/>
            <person name="Zhao X."/>
            <person name="Zhong W.Y."/>
            <person name="Chen H."/>
            <person name="Yin W.L."/>
            <person name="Huang T."/>
            <person name="Niu S.C."/>
            <person name="Liu Z.J."/>
        </authorList>
    </citation>
    <scope>NUCLEOTIDE SEQUENCE [LARGE SCALE GENOMIC DNA]</scope>
    <source>
        <strain evidence="2">Lindl</strain>
    </source>
</reference>
<proteinExistence type="predicted"/>
<sequence>MGLLSDVTRIFRENNLTVTKAEVSTKDGKAYHFFTGDQLHPSWSEIYTKLEELVAQAKKEGYEPDTE</sequence>
<dbReference type="Proteomes" id="UP000775213">
    <property type="component" value="Unassembled WGS sequence"/>
</dbReference>
<comment type="caution">
    <text evidence="2">The sequence shown here is derived from an EMBL/GenBank/DDBJ whole genome shotgun (WGS) entry which is preliminary data.</text>
</comment>
<evidence type="ECO:0000259" key="1">
    <source>
        <dbReference type="PROSITE" id="PS51671"/>
    </source>
</evidence>
<protein>
    <recommendedName>
        <fullName evidence="1">ACT domain-containing protein</fullName>
    </recommendedName>
</protein>
<dbReference type="PROSITE" id="PS51671">
    <property type="entry name" value="ACT"/>
    <property type="match status" value="1"/>
</dbReference>
<name>A0AAV7GYQ4_DENCH</name>
<dbReference type="EMBL" id="JAGFBR010000009">
    <property type="protein sequence ID" value="KAH0461911.1"/>
    <property type="molecule type" value="Genomic_DNA"/>
</dbReference>
<feature type="domain" description="ACT" evidence="1">
    <location>
        <begin position="1"/>
        <end position="64"/>
    </location>
</feature>